<keyword evidence="2" id="KW-1185">Reference proteome</keyword>
<dbReference type="InterPro" id="IPR017517">
    <property type="entry name" value="Maleyloyr_isom"/>
</dbReference>
<dbReference type="NCBIfam" id="TIGR03083">
    <property type="entry name" value="maleylpyruvate isomerase family mycothiol-dependent enzyme"/>
    <property type="match status" value="1"/>
</dbReference>
<dbReference type="Pfam" id="PF11716">
    <property type="entry name" value="MDMPI_N"/>
    <property type="match status" value="1"/>
</dbReference>
<dbReference type="Gene3D" id="1.20.120.450">
    <property type="entry name" value="dinb family like domain"/>
    <property type="match status" value="1"/>
</dbReference>
<dbReference type="SUPFAM" id="SSF109854">
    <property type="entry name" value="DinB/YfiT-like putative metalloenzymes"/>
    <property type="match status" value="1"/>
</dbReference>
<comment type="caution">
    <text evidence="1">The sequence shown here is derived from an EMBL/GenBank/DDBJ whole genome shotgun (WGS) entry which is preliminary data.</text>
</comment>
<accession>A0ABV5G240</accession>
<evidence type="ECO:0000313" key="2">
    <source>
        <dbReference type="Proteomes" id="UP001589575"/>
    </source>
</evidence>
<keyword evidence="1" id="KW-0413">Isomerase</keyword>
<sequence length="193" mass="20684">MAELTSDGWRTPPPAAGWTVGHQIAHLAWTDELALLAATDPEQFAAVVASMNLPEDADAGAATLSDELLSRWRVARTRLVTALREQPAGTPLLWLGPPMGTALMTTARLMETWAHGTDIRDTLGAPLSVSARLRSVAHLGVRTRDFAFVQRGLPAPTDPFRVELTGPDGDLWTWGPSDAASGSRARHWTSACG</sequence>
<dbReference type="Proteomes" id="UP001589575">
    <property type="component" value="Unassembled WGS sequence"/>
</dbReference>
<dbReference type="EMBL" id="JBHMFI010000001">
    <property type="protein sequence ID" value="MFB9072724.1"/>
    <property type="molecule type" value="Genomic_DNA"/>
</dbReference>
<evidence type="ECO:0000313" key="1">
    <source>
        <dbReference type="EMBL" id="MFB9072724.1"/>
    </source>
</evidence>
<reference evidence="1 2" key="1">
    <citation type="submission" date="2024-09" db="EMBL/GenBank/DDBJ databases">
        <authorList>
            <person name="Sun Q."/>
            <person name="Mori K."/>
        </authorList>
    </citation>
    <scope>NUCLEOTIDE SEQUENCE [LARGE SCALE GENOMIC DNA]</scope>
    <source>
        <strain evidence="1 2">CCM 7609</strain>
    </source>
</reference>
<gene>
    <name evidence="1" type="ORF">ACFFX0_16575</name>
</gene>
<organism evidence="1 2">
    <name type="scientific">Citricoccus parietis</name>
    <dbReference type="NCBI Taxonomy" id="592307"/>
    <lineage>
        <taxon>Bacteria</taxon>
        <taxon>Bacillati</taxon>
        <taxon>Actinomycetota</taxon>
        <taxon>Actinomycetes</taxon>
        <taxon>Micrococcales</taxon>
        <taxon>Micrococcaceae</taxon>
        <taxon>Citricoccus</taxon>
    </lineage>
</organism>
<dbReference type="InterPro" id="IPR024344">
    <property type="entry name" value="MDMPI_metal-binding"/>
</dbReference>
<dbReference type="GO" id="GO:0016853">
    <property type="term" value="F:isomerase activity"/>
    <property type="evidence" value="ECO:0007669"/>
    <property type="project" value="UniProtKB-KW"/>
</dbReference>
<protein>
    <submittedName>
        <fullName evidence="1">Maleylpyruvate isomerase family mycothiol-dependent enzyme</fullName>
    </submittedName>
</protein>
<proteinExistence type="predicted"/>
<dbReference type="InterPro" id="IPR034660">
    <property type="entry name" value="DinB/YfiT-like"/>
</dbReference>
<name>A0ABV5G240_9MICC</name>